<evidence type="ECO:0000313" key="2">
    <source>
        <dbReference type="EMBL" id="EJU00575.1"/>
    </source>
</evidence>
<dbReference type="Pfam" id="PF07969">
    <property type="entry name" value="Amidohydro_3"/>
    <property type="match status" value="1"/>
</dbReference>
<organism evidence="2 3">
    <name type="scientific">Dacryopinax primogenitus (strain DJM 731)</name>
    <name type="common">Brown rot fungus</name>
    <dbReference type="NCBI Taxonomy" id="1858805"/>
    <lineage>
        <taxon>Eukaryota</taxon>
        <taxon>Fungi</taxon>
        <taxon>Dikarya</taxon>
        <taxon>Basidiomycota</taxon>
        <taxon>Agaricomycotina</taxon>
        <taxon>Dacrymycetes</taxon>
        <taxon>Dacrymycetales</taxon>
        <taxon>Dacrymycetaceae</taxon>
        <taxon>Dacryopinax</taxon>
    </lineage>
</organism>
<gene>
    <name evidence="2" type="ORF">DACRYDRAFT_80792</name>
</gene>
<dbReference type="Gene3D" id="2.30.40.10">
    <property type="entry name" value="Urease, subunit C, domain 1"/>
    <property type="match status" value="1"/>
</dbReference>
<sequence length="614" mass="67946">MLQDALRKNARVGGTLPPKPRPSTDFLSLRARVQAIVSAVIIAGVLVLWKSPTSSLPATYALCSKANQIYTVELDRPTVECVVVDGSFIADMGSRQEITERWGDKHKTGPIFGAPTSTAKTGLVFKSLHQNHALVPGLSDSHAHILDYGKTMQLPLAGSQSVEEVVKRTREYVLRHPEVLNDTSVWIQGGGWDQTLWEGGEFPSWQDLDADPVLKGRPIVLDRIDVHAYWVSSRVLEILNPLPAVVDGGLIVRDESGQPTGVFVDNARQFVAAKRPPDSEVQLFTYYKTTMRDAVEHGLTHIQDAATYPNYVDFFVRMADKDMIPIRITLMAHIDGDDYWGRNFTKLLGYADNRLNMRSVKLFMDGALGSWGAAMIEPYSDKPNENGLLLSPPEAMSNLITQFIKDDWQVDVHCIGDRANRIVLDTFETALSGLEGPDRRPRIEHAQILTQEDIQRFSKLGVIASMQPTHATSDMGYAELRLGPERIKGAYAWRTLLDSGAELAIGSDFPVEGINPLLGFYAAVSRLRPDGTSPHGPEGWFPEEKLTRQEALHGMTLGAAYAAFQDEELGSIKVGKRADLVLLDRDIMKVPQVEILKTKVKATIIDGKIAYGRV</sequence>
<dbReference type="RefSeq" id="XP_040627472.1">
    <property type="nucleotide sequence ID" value="XM_040776472.1"/>
</dbReference>
<name>M5FXR5_DACPD</name>
<dbReference type="SUPFAM" id="SSF51556">
    <property type="entry name" value="Metallo-dependent hydrolases"/>
    <property type="match status" value="1"/>
</dbReference>
<dbReference type="InterPro" id="IPR032466">
    <property type="entry name" value="Metal_Hydrolase"/>
</dbReference>
<dbReference type="PANTHER" id="PTHR22642">
    <property type="entry name" value="IMIDAZOLONEPROPIONASE"/>
    <property type="match status" value="1"/>
</dbReference>
<proteinExistence type="predicted"/>
<dbReference type="AlphaFoldDB" id="M5FXR5"/>
<dbReference type="GeneID" id="63691534"/>
<dbReference type="SUPFAM" id="SSF51338">
    <property type="entry name" value="Composite domain of metallo-dependent hydrolases"/>
    <property type="match status" value="1"/>
</dbReference>
<dbReference type="Gene3D" id="3.20.20.140">
    <property type="entry name" value="Metal-dependent hydrolases"/>
    <property type="match status" value="1"/>
</dbReference>
<dbReference type="GO" id="GO:0016810">
    <property type="term" value="F:hydrolase activity, acting on carbon-nitrogen (but not peptide) bonds"/>
    <property type="evidence" value="ECO:0007669"/>
    <property type="project" value="InterPro"/>
</dbReference>
<dbReference type="Proteomes" id="UP000030653">
    <property type="component" value="Unassembled WGS sequence"/>
</dbReference>
<keyword evidence="3" id="KW-1185">Reference proteome</keyword>
<dbReference type="CDD" id="cd01300">
    <property type="entry name" value="YtcJ_like"/>
    <property type="match status" value="1"/>
</dbReference>
<reference evidence="2 3" key="1">
    <citation type="journal article" date="2012" name="Science">
        <title>The Paleozoic origin of enzymatic lignin decomposition reconstructed from 31 fungal genomes.</title>
        <authorList>
            <person name="Floudas D."/>
            <person name="Binder M."/>
            <person name="Riley R."/>
            <person name="Barry K."/>
            <person name="Blanchette R.A."/>
            <person name="Henrissat B."/>
            <person name="Martinez A.T."/>
            <person name="Otillar R."/>
            <person name="Spatafora J.W."/>
            <person name="Yadav J.S."/>
            <person name="Aerts A."/>
            <person name="Benoit I."/>
            <person name="Boyd A."/>
            <person name="Carlson A."/>
            <person name="Copeland A."/>
            <person name="Coutinho P.M."/>
            <person name="de Vries R.P."/>
            <person name="Ferreira P."/>
            <person name="Findley K."/>
            <person name="Foster B."/>
            <person name="Gaskell J."/>
            <person name="Glotzer D."/>
            <person name="Gorecki P."/>
            <person name="Heitman J."/>
            <person name="Hesse C."/>
            <person name="Hori C."/>
            <person name="Igarashi K."/>
            <person name="Jurgens J.A."/>
            <person name="Kallen N."/>
            <person name="Kersten P."/>
            <person name="Kohler A."/>
            <person name="Kuees U."/>
            <person name="Kumar T.K.A."/>
            <person name="Kuo A."/>
            <person name="LaButti K."/>
            <person name="Larrondo L.F."/>
            <person name="Lindquist E."/>
            <person name="Ling A."/>
            <person name="Lombard V."/>
            <person name="Lucas S."/>
            <person name="Lundell T."/>
            <person name="Martin R."/>
            <person name="McLaughlin D.J."/>
            <person name="Morgenstern I."/>
            <person name="Morin E."/>
            <person name="Murat C."/>
            <person name="Nagy L.G."/>
            <person name="Nolan M."/>
            <person name="Ohm R.A."/>
            <person name="Patyshakuliyeva A."/>
            <person name="Rokas A."/>
            <person name="Ruiz-Duenas F.J."/>
            <person name="Sabat G."/>
            <person name="Salamov A."/>
            <person name="Samejima M."/>
            <person name="Schmutz J."/>
            <person name="Slot J.C."/>
            <person name="St John F."/>
            <person name="Stenlid J."/>
            <person name="Sun H."/>
            <person name="Sun S."/>
            <person name="Syed K."/>
            <person name="Tsang A."/>
            <person name="Wiebenga A."/>
            <person name="Young D."/>
            <person name="Pisabarro A."/>
            <person name="Eastwood D.C."/>
            <person name="Martin F."/>
            <person name="Cullen D."/>
            <person name="Grigoriev I.V."/>
            <person name="Hibbett D.S."/>
        </authorList>
    </citation>
    <scope>NUCLEOTIDE SEQUENCE [LARGE SCALE GENOMIC DNA]</scope>
    <source>
        <strain evidence="2 3">DJM-731 SS1</strain>
    </source>
</reference>
<dbReference type="PANTHER" id="PTHR22642:SF2">
    <property type="entry name" value="PROTEIN LONG AFTER FAR-RED 3"/>
    <property type="match status" value="1"/>
</dbReference>
<dbReference type="HOGENOM" id="CLU_009942_1_1_1"/>
<dbReference type="InterPro" id="IPR033932">
    <property type="entry name" value="YtcJ-like"/>
</dbReference>
<feature type="domain" description="Amidohydrolase 3" evidence="1">
    <location>
        <begin position="132"/>
        <end position="611"/>
    </location>
</feature>
<dbReference type="STRING" id="1858805.M5FXR5"/>
<evidence type="ECO:0000313" key="3">
    <source>
        <dbReference type="Proteomes" id="UP000030653"/>
    </source>
</evidence>
<dbReference type="InterPro" id="IPR013108">
    <property type="entry name" value="Amidohydro_3"/>
</dbReference>
<protein>
    <recommendedName>
        <fullName evidence="1">Amidohydrolase 3 domain-containing protein</fullName>
    </recommendedName>
</protein>
<dbReference type="OMA" id="GGWAMEY"/>
<dbReference type="OrthoDB" id="3501663at2759"/>
<dbReference type="InterPro" id="IPR011059">
    <property type="entry name" value="Metal-dep_hydrolase_composite"/>
</dbReference>
<dbReference type="EMBL" id="JH795866">
    <property type="protein sequence ID" value="EJU00575.1"/>
    <property type="molecule type" value="Genomic_DNA"/>
</dbReference>
<dbReference type="Gene3D" id="3.10.310.70">
    <property type="match status" value="1"/>
</dbReference>
<evidence type="ECO:0000259" key="1">
    <source>
        <dbReference type="Pfam" id="PF07969"/>
    </source>
</evidence>
<accession>M5FXR5</accession>